<keyword evidence="1" id="KW-1133">Transmembrane helix</keyword>
<name>A0A154VAG8_9PROT</name>
<feature type="transmembrane region" description="Helical" evidence="1">
    <location>
        <begin position="44"/>
        <end position="67"/>
    </location>
</feature>
<dbReference type="OrthoDB" id="7366096at2"/>
<dbReference type="EMBL" id="LPXN01000171">
    <property type="protein sequence ID" value="KZC98302.1"/>
    <property type="molecule type" value="Genomic_DNA"/>
</dbReference>
<evidence type="ECO:0000256" key="1">
    <source>
        <dbReference type="SAM" id="Phobius"/>
    </source>
</evidence>
<comment type="caution">
    <text evidence="2">The sequence shown here is derived from an EMBL/GenBank/DDBJ whole genome shotgun (WGS) entry which is preliminary data.</text>
</comment>
<proteinExistence type="predicted"/>
<evidence type="ECO:0000313" key="3">
    <source>
        <dbReference type="Proteomes" id="UP000076400"/>
    </source>
</evidence>
<keyword evidence="1" id="KW-0812">Transmembrane</keyword>
<gene>
    <name evidence="2" type="ORF">AUP43_03730</name>
</gene>
<accession>A0A154VAG8</accession>
<sequence>MLRVALLVALPILAPTLLYLLWFQLARRRAVAAGATPPTLGEAPWVFLAGIGVGLAVLALGASMLFFEENGAPGDRYVPPHVIDGRVVPGHSDHKP</sequence>
<keyword evidence="1" id="KW-0472">Membrane</keyword>
<dbReference type="RefSeq" id="WP_067560168.1">
    <property type="nucleotide sequence ID" value="NZ_LPXN01000171.1"/>
</dbReference>
<evidence type="ECO:0000313" key="2">
    <source>
        <dbReference type="EMBL" id="KZC98302.1"/>
    </source>
</evidence>
<organism evidence="2 3">
    <name type="scientific">Oceanibaculum pacificum</name>
    <dbReference type="NCBI Taxonomy" id="580166"/>
    <lineage>
        <taxon>Bacteria</taxon>
        <taxon>Pseudomonadati</taxon>
        <taxon>Pseudomonadota</taxon>
        <taxon>Alphaproteobacteria</taxon>
        <taxon>Rhodospirillales</taxon>
        <taxon>Oceanibaculaceae</taxon>
        <taxon>Oceanibaculum</taxon>
    </lineage>
</organism>
<keyword evidence="3" id="KW-1185">Reference proteome</keyword>
<dbReference type="Proteomes" id="UP000076400">
    <property type="component" value="Unassembled WGS sequence"/>
</dbReference>
<dbReference type="STRING" id="580166.AUP43_03730"/>
<dbReference type="AlphaFoldDB" id="A0A154VAG8"/>
<reference evidence="2 3" key="1">
    <citation type="submission" date="2015-12" db="EMBL/GenBank/DDBJ databases">
        <title>Genome sequence of Oceanibaculum pacificum MCCC 1A02656.</title>
        <authorList>
            <person name="Lu L."/>
            <person name="Lai Q."/>
            <person name="Shao Z."/>
            <person name="Qian P."/>
        </authorList>
    </citation>
    <scope>NUCLEOTIDE SEQUENCE [LARGE SCALE GENOMIC DNA]</scope>
    <source>
        <strain evidence="2 3">MCCC 1A02656</strain>
    </source>
</reference>
<protein>
    <submittedName>
        <fullName evidence="2">Uncharacterized protein</fullName>
    </submittedName>
</protein>